<accession>A0A840SHF7</accession>
<dbReference type="NCBIfam" id="TIGR00077">
    <property type="entry name" value="lspA"/>
    <property type="match status" value="1"/>
</dbReference>
<comment type="caution">
    <text evidence="13">The sequence shown here is derived from an EMBL/GenBank/DDBJ whole genome shotgun (WGS) entry which is preliminary data.</text>
</comment>
<organism evidence="13 14">
    <name type="scientific">Treponema rectale</name>
    <dbReference type="NCBI Taxonomy" id="744512"/>
    <lineage>
        <taxon>Bacteria</taxon>
        <taxon>Pseudomonadati</taxon>
        <taxon>Spirochaetota</taxon>
        <taxon>Spirochaetia</taxon>
        <taxon>Spirochaetales</taxon>
        <taxon>Treponemataceae</taxon>
        <taxon>Treponema</taxon>
    </lineage>
</organism>
<keyword evidence="4 10" id="KW-0645">Protease</keyword>
<keyword evidence="5 10" id="KW-0812">Transmembrane</keyword>
<dbReference type="PROSITE" id="PS00855">
    <property type="entry name" value="SPASE_II"/>
    <property type="match status" value="1"/>
</dbReference>
<dbReference type="PANTHER" id="PTHR33695:SF1">
    <property type="entry name" value="LIPOPROTEIN SIGNAL PEPTIDASE"/>
    <property type="match status" value="1"/>
</dbReference>
<dbReference type="UniPathway" id="UPA00665"/>
<comment type="similarity">
    <text evidence="1 10 12">Belongs to the peptidase A8 family.</text>
</comment>
<comment type="caution">
    <text evidence="10">Lacks conserved residue(s) required for the propagation of feature annotation.</text>
</comment>
<keyword evidence="8 10" id="KW-1133">Transmembrane helix</keyword>
<keyword evidence="3" id="KW-0997">Cell inner membrane</keyword>
<evidence type="ECO:0000256" key="10">
    <source>
        <dbReference type="HAMAP-Rule" id="MF_00161"/>
    </source>
</evidence>
<comment type="pathway">
    <text evidence="10">Protein modification; lipoprotein biosynthesis (signal peptide cleavage).</text>
</comment>
<reference evidence="13 14" key="1">
    <citation type="submission" date="2020-08" db="EMBL/GenBank/DDBJ databases">
        <title>Genomic Encyclopedia of Type Strains, Phase IV (KMG-IV): sequencing the most valuable type-strain genomes for metagenomic binning, comparative biology and taxonomic classification.</title>
        <authorList>
            <person name="Goeker M."/>
        </authorList>
    </citation>
    <scope>NUCLEOTIDE SEQUENCE [LARGE SCALE GENOMIC DNA]</scope>
    <source>
        <strain evidence="13 14">DSM 103679</strain>
    </source>
</reference>
<feature type="transmembrane region" description="Helical" evidence="10">
    <location>
        <begin position="160"/>
        <end position="178"/>
    </location>
</feature>
<keyword evidence="2 10" id="KW-1003">Cell membrane</keyword>
<evidence type="ECO:0000256" key="12">
    <source>
        <dbReference type="RuleBase" id="RU004181"/>
    </source>
</evidence>
<name>A0A840SHF7_9SPIR</name>
<dbReference type="GO" id="GO:0006508">
    <property type="term" value="P:proteolysis"/>
    <property type="evidence" value="ECO:0007669"/>
    <property type="project" value="UniProtKB-KW"/>
</dbReference>
<evidence type="ECO:0000256" key="8">
    <source>
        <dbReference type="ARBA" id="ARBA00022989"/>
    </source>
</evidence>
<feature type="active site" evidence="10">
    <location>
        <position position="159"/>
    </location>
</feature>
<dbReference type="EMBL" id="JACHFR010000002">
    <property type="protein sequence ID" value="MBB5218851.1"/>
    <property type="molecule type" value="Genomic_DNA"/>
</dbReference>
<evidence type="ECO:0000256" key="4">
    <source>
        <dbReference type="ARBA" id="ARBA00022670"/>
    </source>
</evidence>
<keyword evidence="7 10" id="KW-0378">Hydrolase</keyword>
<comment type="catalytic activity">
    <reaction evidence="10 11">
        <text>Release of signal peptides from bacterial membrane prolipoproteins. Hydrolyzes -Xaa-Yaa-Zaa-|-(S,diacylglyceryl)Cys-, in which Xaa is hydrophobic (preferably Leu), and Yaa (Ala or Ser) and Zaa (Gly or Ala) have small, neutral side chains.</text>
        <dbReference type="EC" id="3.4.23.36"/>
    </reaction>
</comment>
<dbReference type="HAMAP" id="MF_00161">
    <property type="entry name" value="LspA"/>
    <property type="match status" value="1"/>
</dbReference>
<evidence type="ECO:0000256" key="7">
    <source>
        <dbReference type="ARBA" id="ARBA00022801"/>
    </source>
</evidence>
<dbReference type="InterPro" id="IPR001872">
    <property type="entry name" value="Peptidase_A8"/>
</dbReference>
<evidence type="ECO:0000256" key="1">
    <source>
        <dbReference type="ARBA" id="ARBA00006139"/>
    </source>
</evidence>
<dbReference type="Proteomes" id="UP000578697">
    <property type="component" value="Unassembled WGS sequence"/>
</dbReference>
<dbReference type="EC" id="3.4.23.36" evidence="10"/>
<dbReference type="AlphaFoldDB" id="A0A840SHF7"/>
<evidence type="ECO:0000313" key="13">
    <source>
        <dbReference type="EMBL" id="MBB5218851.1"/>
    </source>
</evidence>
<evidence type="ECO:0000256" key="6">
    <source>
        <dbReference type="ARBA" id="ARBA00022750"/>
    </source>
</evidence>
<keyword evidence="9 10" id="KW-0472">Membrane</keyword>
<comment type="subcellular location">
    <subcellularLocation>
        <location evidence="10">Cell membrane</location>
        <topology evidence="10">Multi-pass membrane protein</topology>
    </subcellularLocation>
</comment>
<evidence type="ECO:0000256" key="3">
    <source>
        <dbReference type="ARBA" id="ARBA00022519"/>
    </source>
</evidence>
<keyword evidence="14" id="KW-1185">Reference proteome</keyword>
<evidence type="ECO:0000256" key="11">
    <source>
        <dbReference type="RuleBase" id="RU000594"/>
    </source>
</evidence>
<gene>
    <name evidence="10" type="primary">lspA</name>
    <name evidence="13" type="ORF">HNP77_001220</name>
</gene>
<dbReference type="GO" id="GO:0004190">
    <property type="term" value="F:aspartic-type endopeptidase activity"/>
    <property type="evidence" value="ECO:0007669"/>
    <property type="project" value="UniProtKB-UniRule"/>
</dbReference>
<dbReference type="PANTHER" id="PTHR33695">
    <property type="entry name" value="LIPOPROTEIN SIGNAL PEPTIDASE"/>
    <property type="match status" value="1"/>
</dbReference>
<sequence length="193" mass="21492">MSKKTFIITKLLPLILCLFVIGADQITKAIVVKNIPLHGDFTAPVEEREIPVAGDYIQLIHVRNNAIAFSLGSGLSDTARVILFKVMVLIVIAAVFVIYFRNNEFTKLQRWSICGILGGGLGNLIDRFFRPAGVVDFIDCWFPKKLIASGRWPTFNVADMAVVICGCLFILTFVLQVIEDMKKKKASKDKADE</sequence>
<evidence type="ECO:0000313" key="14">
    <source>
        <dbReference type="Proteomes" id="UP000578697"/>
    </source>
</evidence>
<dbReference type="PRINTS" id="PR00781">
    <property type="entry name" value="LIPOSIGPTASE"/>
</dbReference>
<evidence type="ECO:0000256" key="5">
    <source>
        <dbReference type="ARBA" id="ARBA00022692"/>
    </source>
</evidence>
<dbReference type="Pfam" id="PF01252">
    <property type="entry name" value="Peptidase_A8"/>
    <property type="match status" value="1"/>
</dbReference>
<feature type="transmembrane region" description="Helical" evidence="10">
    <location>
        <begin position="81"/>
        <end position="99"/>
    </location>
</feature>
<dbReference type="RefSeq" id="WP_184652290.1">
    <property type="nucleotide sequence ID" value="NZ_JACHFR010000002.1"/>
</dbReference>
<comment type="function">
    <text evidence="10 11">This protein specifically catalyzes the removal of signal peptides from prolipoproteins.</text>
</comment>
<evidence type="ECO:0000256" key="9">
    <source>
        <dbReference type="ARBA" id="ARBA00023136"/>
    </source>
</evidence>
<protein>
    <recommendedName>
        <fullName evidence="10">Lipoprotein signal peptidase</fullName>
        <ecNumber evidence="10">3.4.23.36</ecNumber>
    </recommendedName>
    <alternativeName>
        <fullName evidence="10">Prolipoprotein signal peptidase</fullName>
    </alternativeName>
    <alternativeName>
        <fullName evidence="10">Signal peptidase II</fullName>
        <shortName evidence="10">SPase II</shortName>
    </alternativeName>
</protein>
<keyword evidence="6 10" id="KW-0064">Aspartyl protease</keyword>
<evidence type="ECO:0000256" key="2">
    <source>
        <dbReference type="ARBA" id="ARBA00022475"/>
    </source>
</evidence>
<proteinExistence type="inferred from homology"/>
<dbReference type="GO" id="GO:0005886">
    <property type="term" value="C:plasma membrane"/>
    <property type="evidence" value="ECO:0007669"/>
    <property type="project" value="UniProtKB-SubCell"/>
</dbReference>
<feature type="active site" evidence="10">
    <location>
        <position position="136"/>
    </location>
</feature>